<name>A0A9W4TEV8_9GLOM</name>
<organism evidence="2 3">
    <name type="scientific">Funneliformis geosporum</name>
    <dbReference type="NCBI Taxonomy" id="1117311"/>
    <lineage>
        <taxon>Eukaryota</taxon>
        <taxon>Fungi</taxon>
        <taxon>Fungi incertae sedis</taxon>
        <taxon>Mucoromycota</taxon>
        <taxon>Glomeromycotina</taxon>
        <taxon>Glomeromycetes</taxon>
        <taxon>Glomerales</taxon>
        <taxon>Glomeraceae</taxon>
        <taxon>Funneliformis</taxon>
    </lineage>
</organism>
<keyword evidence="3" id="KW-1185">Reference proteome</keyword>
<sequence>VSAIFNSKHLQFNGTHSGNRTHKMPGLESAGLGVEPRTSDYEPEMITISNTPRL</sequence>
<dbReference type="EMBL" id="CAMKVN010025593">
    <property type="protein sequence ID" value="CAI2200840.1"/>
    <property type="molecule type" value="Genomic_DNA"/>
</dbReference>
<dbReference type="Proteomes" id="UP001153678">
    <property type="component" value="Unassembled WGS sequence"/>
</dbReference>
<comment type="caution">
    <text evidence="2">The sequence shown here is derived from an EMBL/GenBank/DDBJ whole genome shotgun (WGS) entry which is preliminary data.</text>
</comment>
<reference evidence="2" key="1">
    <citation type="submission" date="2022-08" db="EMBL/GenBank/DDBJ databases">
        <authorList>
            <person name="Kallberg Y."/>
            <person name="Tangrot J."/>
            <person name="Rosling A."/>
        </authorList>
    </citation>
    <scope>NUCLEOTIDE SEQUENCE</scope>
    <source>
        <strain evidence="2">Wild A</strain>
    </source>
</reference>
<feature type="region of interest" description="Disordered" evidence="1">
    <location>
        <begin position="1"/>
        <end position="54"/>
    </location>
</feature>
<evidence type="ECO:0000256" key="1">
    <source>
        <dbReference type="SAM" id="MobiDB-lite"/>
    </source>
</evidence>
<gene>
    <name evidence="2" type="ORF">FWILDA_LOCUS19768</name>
</gene>
<feature type="compositionally biased region" description="Polar residues" evidence="1">
    <location>
        <begin position="1"/>
        <end position="18"/>
    </location>
</feature>
<feature type="non-terminal residue" evidence="2">
    <location>
        <position position="1"/>
    </location>
</feature>
<accession>A0A9W4TEV8</accession>
<protein>
    <submittedName>
        <fullName evidence="2">9305_t:CDS:1</fullName>
    </submittedName>
</protein>
<evidence type="ECO:0000313" key="3">
    <source>
        <dbReference type="Proteomes" id="UP001153678"/>
    </source>
</evidence>
<dbReference type="AlphaFoldDB" id="A0A9W4TEV8"/>
<feature type="non-terminal residue" evidence="2">
    <location>
        <position position="54"/>
    </location>
</feature>
<proteinExistence type="predicted"/>
<evidence type="ECO:0000313" key="2">
    <source>
        <dbReference type="EMBL" id="CAI2200840.1"/>
    </source>
</evidence>